<feature type="domain" description="DUF6533" evidence="3">
    <location>
        <begin position="28"/>
        <end position="71"/>
    </location>
</feature>
<feature type="transmembrane region" description="Helical" evidence="2">
    <location>
        <begin position="24"/>
        <end position="45"/>
    </location>
</feature>
<protein>
    <recommendedName>
        <fullName evidence="3">DUF6533 domain-containing protein</fullName>
    </recommendedName>
</protein>
<dbReference type="AlphaFoldDB" id="A0A286U8Z8"/>
<evidence type="ECO:0000256" key="1">
    <source>
        <dbReference type="SAM" id="MobiDB-lite"/>
    </source>
</evidence>
<keyword evidence="2" id="KW-1133">Transmembrane helix</keyword>
<dbReference type="OrthoDB" id="3354157at2759"/>
<name>A0A286U8Z8_9AGAM</name>
<dbReference type="Proteomes" id="UP000217199">
    <property type="component" value="Unassembled WGS sequence"/>
</dbReference>
<feature type="transmembrane region" description="Helical" evidence="2">
    <location>
        <begin position="178"/>
        <end position="202"/>
    </location>
</feature>
<feature type="region of interest" description="Disordered" evidence="1">
    <location>
        <begin position="390"/>
        <end position="411"/>
    </location>
</feature>
<feature type="transmembrane region" description="Helical" evidence="2">
    <location>
        <begin position="123"/>
        <end position="146"/>
    </location>
</feature>
<evidence type="ECO:0000313" key="4">
    <source>
        <dbReference type="EMBL" id="PAV15984.1"/>
    </source>
</evidence>
<sequence length="424" mass="47580">MMDNSTSFVAELELLRTVAYDLRVTNALTLSSLVILIYDIVLTFSDEVKYVWAANWTLVKLLFFLNRYPVIFVSFLVLFSDLDTGLGLDLSRMDGWSMLAVIIPVQLIFCLRTTALWDRRRSVLIILLATLLICDSAIGVFIWLFLGQEHFAPNNIPELQNVLGCYATLSMNVSTMMLVPAVSALMCFDAIILLFTIVRFIIIRRSGEGKGSVMKMLFRDGVIYYIVAFASSLANLLLYAFLPKPRRALLGATVPILRTVMSIAANRLVLNLRTTIQRTRNNQSSISTLTTSGISSFPPSIPHIRTQTQDRIRPPYLRSSSTFSVSTIADQSTHNNPIEEVFISFAPGEDWSKSRTSVVTPNSSNPFLSMPPSSEILGRLDTYPEEYSLNDLPTSRNKEEHDPNNSDDDRLSFELLDYETGIAL</sequence>
<keyword evidence="2" id="KW-0472">Membrane</keyword>
<accession>A0A286U8Z8</accession>
<organism evidence="4 5">
    <name type="scientific">Pyrrhoderma noxium</name>
    <dbReference type="NCBI Taxonomy" id="2282107"/>
    <lineage>
        <taxon>Eukaryota</taxon>
        <taxon>Fungi</taxon>
        <taxon>Dikarya</taxon>
        <taxon>Basidiomycota</taxon>
        <taxon>Agaricomycotina</taxon>
        <taxon>Agaricomycetes</taxon>
        <taxon>Hymenochaetales</taxon>
        <taxon>Hymenochaetaceae</taxon>
        <taxon>Pyrrhoderma</taxon>
    </lineage>
</organism>
<feature type="transmembrane region" description="Helical" evidence="2">
    <location>
        <begin position="248"/>
        <end position="270"/>
    </location>
</feature>
<evidence type="ECO:0000259" key="3">
    <source>
        <dbReference type="Pfam" id="PF20151"/>
    </source>
</evidence>
<feature type="compositionally biased region" description="Low complexity" evidence="1">
    <location>
        <begin position="284"/>
        <end position="296"/>
    </location>
</feature>
<dbReference type="InParanoid" id="A0A286U8Z8"/>
<keyword evidence="2" id="KW-0812">Transmembrane</keyword>
<comment type="caution">
    <text evidence="4">The sequence shown here is derived from an EMBL/GenBank/DDBJ whole genome shotgun (WGS) entry which is preliminary data.</text>
</comment>
<feature type="compositionally biased region" description="Basic and acidic residues" evidence="1">
    <location>
        <begin position="396"/>
        <end position="411"/>
    </location>
</feature>
<keyword evidence="5" id="KW-1185">Reference proteome</keyword>
<dbReference type="EMBL" id="NBII01000009">
    <property type="protein sequence ID" value="PAV15984.1"/>
    <property type="molecule type" value="Genomic_DNA"/>
</dbReference>
<feature type="transmembrane region" description="Helical" evidence="2">
    <location>
        <begin position="222"/>
        <end position="242"/>
    </location>
</feature>
<feature type="transmembrane region" description="Helical" evidence="2">
    <location>
        <begin position="95"/>
        <end position="111"/>
    </location>
</feature>
<feature type="transmembrane region" description="Helical" evidence="2">
    <location>
        <begin position="57"/>
        <end position="79"/>
    </location>
</feature>
<reference evidence="4 5" key="1">
    <citation type="journal article" date="2017" name="Mol. Ecol.">
        <title>Comparative and population genomic landscape of Phellinus noxius: A hypervariable fungus causing root rot in trees.</title>
        <authorList>
            <person name="Chung C.L."/>
            <person name="Lee T.J."/>
            <person name="Akiba M."/>
            <person name="Lee H.H."/>
            <person name="Kuo T.H."/>
            <person name="Liu D."/>
            <person name="Ke H.M."/>
            <person name="Yokoi T."/>
            <person name="Roa M.B."/>
            <person name="Lu M.J."/>
            <person name="Chang Y.Y."/>
            <person name="Ann P.J."/>
            <person name="Tsai J.N."/>
            <person name="Chen C.Y."/>
            <person name="Tzean S.S."/>
            <person name="Ota Y."/>
            <person name="Hattori T."/>
            <person name="Sahashi N."/>
            <person name="Liou R.F."/>
            <person name="Kikuchi T."/>
            <person name="Tsai I.J."/>
        </authorList>
    </citation>
    <scope>NUCLEOTIDE SEQUENCE [LARGE SCALE GENOMIC DNA]</scope>
    <source>
        <strain evidence="4 5">FFPRI411160</strain>
    </source>
</reference>
<evidence type="ECO:0000313" key="5">
    <source>
        <dbReference type="Proteomes" id="UP000217199"/>
    </source>
</evidence>
<feature type="region of interest" description="Disordered" evidence="1">
    <location>
        <begin position="282"/>
        <end position="301"/>
    </location>
</feature>
<gene>
    <name evidence="4" type="ORF">PNOK_0884200</name>
</gene>
<dbReference type="Pfam" id="PF20151">
    <property type="entry name" value="DUF6533"/>
    <property type="match status" value="1"/>
</dbReference>
<proteinExistence type="predicted"/>
<dbReference type="InterPro" id="IPR045340">
    <property type="entry name" value="DUF6533"/>
</dbReference>
<evidence type="ECO:0000256" key="2">
    <source>
        <dbReference type="SAM" id="Phobius"/>
    </source>
</evidence>